<evidence type="ECO:0000313" key="1">
    <source>
        <dbReference type="EMBL" id="ETO35124.1"/>
    </source>
</evidence>
<organism evidence="1 2">
    <name type="scientific">Reticulomyxa filosa</name>
    <dbReference type="NCBI Taxonomy" id="46433"/>
    <lineage>
        <taxon>Eukaryota</taxon>
        <taxon>Sar</taxon>
        <taxon>Rhizaria</taxon>
        <taxon>Retaria</taxon>
        <taxon>Foraminifera</taxon>
        <taxon>Monothalamids</taxon>
        <taxon>Reticulomyxidae</taxon>
        <taxon>Reticulomyxa</taxon>
    </lineage>
</organism>
<dbReference type="EMBL" id="ASPP01001933">
    <property type="protein sequence ID" value="ETO35124.1"/>
    <property type="molecule type" value="Genomic_DNA"/>
</dbReference>
<protein>
    <submittedName>
        <fullName evidence="1">Uncharacterized protein</fullName>
    </submittedName>
</protein>
<evidence type="ECO:0000313" key="2">
    <source>
        <dbReference type="Proteomes" id="UP000023152"/>
    </source>
</evidence>
<reference evidence="1 2" key="1">
    <citation type="journal article" date="2013" name="Curr. Biol.">
        <title>The Genome of the Foraminiferan Reticulomyxa filosa.</title>
        <authorList>
            <person name="Glockner G."/>
            <person name="Hulsmann N."/>
            <person name="Schleicher M."/>
            <person name="Noegel A.A."/>
            <person name="Eichinger L."/>
            <person name="Gallinger C."/>
            <person name="Pawlowski J."/>
            <person name="Sierra R."/>
            <person name="Euteneuer U."/>
            <person name="Pillet L."/>
            <person name="Moustafa A."/>
            <person name="Platzer M."/>
            <person name="Groth M."/>
            <person name="Szafranski K."/>
            <person name="Schliwa M."/>
        </authorList>
    </citation>
    <scope>NUCLEOTIDE SEQUENCE [LARGE SCALE GENOMIC DNA]</scope>
</reference>
<name>X6PAN3_RETFI</name>
<accession>X6PAN3</accession>
<sequence>MLQITQNCKVFYPSQEINVKALKTISTESDAWIGLIPAHVESREENANDNHDVNYFYSNKDSWCLRGGEPGRYEIRWFPKDSQSEQIGVGIPIIINYFKVSDPWVYERGRIEITYDFTSFNGKPEPLESNAWIGLVPVSVKSRSEEENDKHDICWFYLNSEKKGENVLSAPSEGLYEVRAFSKDNGGVQIGVGIPVVVISRQ</sequence>
<dbReference type="AlphaFoldDB" id="X6PAN3"/>
<comment type="caution">
    <text evidence="1">The sequence shown here is derived from an EMBL/GenBank/DDBJ whole genome shotgun (WGS) entry which is preliminary data.</text>
</comment>
<gene>
    <name evidence="1" type="ORF">RFI_01951</name>
</gene>
<keyword evidence="2" id="KW-1185">Reference proteome</keyword>
<proteinExistence type="predicted"/>
<dbReference type="Proteomes" id="UP000023152">
    <property type="component" value="Unassembled WGS sequence"/>
</dbReference>